<dbReference type="InterPro" id="IPR056009">
    <property type="entry name" value="DUF7587"/>
</dbReference>
<dbReference type="PANTHER" id="PTHR40781:SF1">
    <property type="match status" value="1"/>
</dbReference>
<gene>
    <name evidence="3" type="ORF">CERZMDRAFT_92240</name>
</gene>
<keyword evidence="4" id="KW-1185">Reference proteome</keyword>
<sequence>MPSMTSTHVDPRDFDRRSQRRKAVKRAVNALQAALAQAHSIPDDTLDQAIALLRDARDLSPKATPRQPSPQQGASSRGHKRTSSDQYDQLTVWMRLRHTSKPTRGYRVQYEGAWTTITPIGGLQASSIFPNPSRGFTDPKLKQLTNDHLDWNSRQGSPFISIFTDHSHAEDWAVKWSERNDGKIASILHIECNKITRLFSVKEVVNSLGINTDMLPEQYEDEYLAVNQIPAEAIVEVQPIFSQAALDAASAEEQHIVLDIIPEDEQHVRRFSPVRPTERRSLMLEDGVDLAKYTNAHRDSMVEAQKRDVFPV</sequence>
<feature type="domain" description="DUF7587" evidence="2">
    <location>
        <begin position="102"/>
        <end position="237"/>
    </location>
</feature>
<dbReference type="Gene3D" id="3.90.210.10">
    <property type="entry name" value="Heat-Labile Enterotoxin, subunit A"/>
    <property type="match status" value="1"/>
</dbReference>
<dbReference type="OrthoDB" id="3638841at2759"/>
<evidence type="ECO:0000313" key="4">
    <source>
        <dbReference type="Proteomes" id="UP000799539"/>
    </source>
</evidence>
<dbReference type="AlphaFoldDB" id="A0A6A6FWJ1"/>
<proteinExistence type="predicted"/>
<feature type="region of interest" description="Disordered" evidence="1">
    <location>
        <begin position="59"/>
        <end position="87"/>
    </location>
</feature>
<feature type="region of interest" description="Disordered" evidence="1">
    <location>
        <begin position="1"/>
        <end position="22"/>
    </location>
</feature>
<name>A0A6A6FWJ1_9PEZI</name>
<dbReference type="PANTHER" id="PTHR40781">
    <property type="match status" value="1"/>
</dbReference>
<dbReference type="SUPFAM" id="SSF56399">
    <property type="entry name" value="ADP-ribosylation"/>
    <property type="match status" value="1"/>
</dbReference>
<evidence type="ECO:0000256" key="1">
    <source>
        <dbReference type="SAM" id="MobiDB-lite"/>
    </source>
</evidence>
<protein>
    <recommendedName>
        <fullName evidence="2">DUF7587 domain-containing protein</fullName>
    </recommendedName>
</protein>
<evidence type="ECO:0000313" key="3">
    <source>
        <dbReference type="EMBL" id="KAF2217590.1"/>
    </source>
</evidence>
<dbReference type="EMBL" id="ML992662">
    <property type="protein sequence ID" value="KAF2217590.1"/>
    <property type="molecule type" value="Genomic_DNA"/>
</dbReference>
<dbReference type="Proteomes" id="UP000799539">
    <property type="component" value="Unassembled WGS sequence"/>
</dbReference>
<dbReference type="Pfam" id="PF24494">
    <property type="entry name" value="DUF7587"/>
    <property type="match status" value="1"/>
</dbReference>
<organism evidence="3 4">
    <name type="scientific">Cercospora zeae-maydis SCOH1-5</name>
    <dbReference type="NCBI Taxonomy" id="717836"/>
    <lineage>
        <taxon>Eukaryota</taxon>
        <taxon>Fungi</taxon>
        <taxon>Dikarya</taxon>
        <taxon>Ascomycota</taxon>
        <taxon>Pezizomycotina</taxon>
        <taxon>Dothideomycetes</taxon>
        <taxon>Dothideomycetidae</taxon>
        <taxon>Mycosphaerellales</taxon>
        <taxon>Mycosphaerellaceae</taxon>
        <taxon>Cercospora</taxon>
    </lineage>
</organism>
<accession>A0A6A6FWJ1</accession>
<evidence type="ECO:0000259" key="2">
    <source>
        <dbReference type="Pfam" id="PF24494"/>
    </source>
</evidence>
<reference evidence="3" key="1">
    <citation type="journal article" date="2020" name="Stud. Mycol.">
        <title>101 Dothideomycetes genomes: a test case for predicting lifestyles and emergence of pathogens.</title>
        <authorList>
            <person name="Haridas S."/>
            <person name="Albert R."/>
            <person name="Binder M."/>
            <person name="Bloem J."/>
            <person name="Labutti K."/>
            <person name="Salamov A."/>
            <person name="Andreopoulos B."/>
            <person name="Baker S."/>
            <person name="Barry K."/>
            <person name="Bills G."/>
            <person name="Bluhm B."/>
            <person name="Cannon C."/>
            <person name="Castanera R."/>
            <person name="Culley D."/>
            <person name="Daum C."/>
            <person name="Ezra D."/>
            <person name="Gonzalez J."/>
            <person name="Henrissat B."/>
            <person name="Kuo A."/>
            <person name="Liang C."/>
            <person name="Lipzen A."/>
            <person name="Lutzoni F."/>
            <person name="Magnuson J."/>
            <person name="Mondo S."/>
            <person name="Nolan M."/>
            <person name="Ohm R."/>
            <person name="Pangilinan J."/>
            <person name="Park H.-J."/>
            <person name="Ramirez L."/>
            <person name="Alfaro M."/>
            <person name="Sun H."/>
            <person name="Tritt A."/>
            <person name="Yoshinaga Y."/>
            <person name="Zwiers L.-H."/>
            <person name="Turgeon B."/>
            <person name="Goodwin S."/>
            <person name="Spatafora J."/>
            <person name="Crous P."/>
            <person name="Grigoriev I."/>
        </authorList>
    </citation>
    <scope>NUCLEOTIDE SEQUENCE</scope>
    <source>
        <strain evidence="3">SCOH1-5</strain>
    </source>
</reference>